<evidence type="ECO:0000313" key="1">
    <source>
        <dbReference type="EMBL" id="MDA7026747.1"/>
    </source>
</evidence>
<dbReference type="Proteomes" id="UP001211894">
    <property type="component" value="Unassembled WGS sequence"/>
</dbReference>
<organism evidence="1 2">
    <name type="scientific">Bacillus changyiensis</name>
    <dbReference type="NCBI Taxonomy" id="3004103"/>
    <lineage>
        <taxon>Bacteria</taxon>
        <taxon>Bacillati</taxon>
        <taxon>Bacillota</taxon>
        <taxon>Bacilli</taxon>
        <taxon>Bacillales</taxon>
        <taxon>Bacillaceae</taxon>
        <taxon>Bacillus</taxon>
    </lineage>
</organism>
<sequence length="127" mass="14993">MIDIIYDTSILEGSCYIEVFPDKYNGACWNSSSIFFTEENFCYMMPVFEKCYQKFDYYAFNEIGIETWKEITNELEKMKQFLANHPNPCSLKDVLGFPFAYSETEFMENTDTNIKQLILMITIFNHG</sequence>
<accession>A0ABT4X366</accession>
<evidence type="ECO:0000313" key="2">
    <source>
        <dbReference type="Proteomes" id="UP001211894"/>
    </source>
</evidence>
<keyword evidence="2" id="KW-1185">Reference proteome</keyword>
<comment type="caution">
    <text evidence="1">The sequence shown here is derived from an EMBL/GenBank/DDBJ whole genome shotgun (WGS) entry which is preliminary data.</text>
</comment>
<dbReference type="RefSeq" id="WP_271340600.1">
    <property type="nucleotide sequence ID" value="NZ_JAQKAB010000005.1"/>
</dbReference>
<dbReference type="EMBL" id="JAQKAB010000005">
    <property type="protein sequence ID" value="MDA7026747.1"/>
    <property type="molecule type" value="Genomic_DNA"/>
</dbReference>
<name>A0ABT4X366_9BACI</name>
<gene>
    <name evidence="1" type="ORF">PJ311_09015</name>
</gene>
<protein>
    <submittedName>
        <fullName evidence="1">Uncharacterized protein</fullName>
    </submittedName>
</protein>
<proteinExistence type="predicted"/>
<reference evidence="1 2" key="1">
    <citation type="submission" date="2023-01" db="EMBL/GenBank/DDBJ databases">
        <title>Bacillus changyiensis sp. nov., isolated from a coastal deposit.</title>
        <authorList>
            <person name="Xiao G."/>
            <person name="Lai Q."/>
            <person name="Hu Z."/>
            <person name="Shao Z."/>
        </authorList>
    </citation>
    <scope>NUCLEOTIDE SEQUENCE [LARGE SCALE GENOMIC DNA]</scope>
    <source>
        <strain evidence="1 2">CLL-7-23</strain>
    </source>
</reference>